<dbReference type="PANTHER" id="PTHR44846:SF1">
    <property type="entry name" value="MANNOSYL-D-GLYCERATE TRANSPORT_METABOLISM SYSTEM REPRESSOR MNGR-RELATED"/>
    <property type="match status" value="1"/>
</dbReference>
<dbReference type="InterPro" id="IPR036388">
    <property type="entry name" value="WH-like_DNA-bd_sf"/>
</dbReference>
<protein>
    <submittedName>
        <fullName evidence="5">GntR family transcriptional regulator</fullName>
    </submittedName>
</protein>
<name>A0ABV7YB14_9ACTN</name>
<dbReference type="RefSeq" id="WP_205117472.1">
    <property type="nucleotide sequence ID" value="NZ_JAFBCM010000001.1"/>
</dbReference>
<dbReference type="SUPFAM" id="SSF46785">
    <property type="entry name" value="Winged helix' DNA-binding domain"/>
    <property type="match status" value="1"/>
</dbReference>
<dbReference type="EMBL" id="JBHRZH010000006">
    <property type="protein sequence ID" value="MFC3761259.1"/>
    <property type="molecule type" value="Genomic_DNA"/>
</dbReference>
<evidence type="ECO:0000256" key="2">
    <source>
        <dbReference type="ARBA" id="ARBA00023125"/>
    </source>
</evidence>
<keyword evidence="1" id="KW-0805">Transcription regulation</keyword>
<dbReference type="Gene3D" id="3.40.1410.10">
    <property type="entry name" value="Chorismate lyase-like"/>
    <property type="match status" value="1"/>
</dbReference>
<evidence type="ECO:0000256" key="1">
    <source>
        <dbReference type="ARBA" id="ARBA00023015"/>
    </source>
</evidence>
<keyword evidence="6" id="KW-1185">Reference proteome</keyword>
<dbReference type="Proteomes" id="UP001595699">
    <property type="component" value="Unassembled WGS sequence"/>
</dbReference>
<dbReference type="SUPFAM" id="SSF64288">
    <property type="entry name" value="Chorismate lyase-like"/>
    <property type="match status" value="1"/>
</dbReference>
<accession>A0ABV7YB14</accession>
<reference evidence="6" key="1">
    <citation type="journal article" date="2019" name="Int. J. Syst. Evol. Microbiol.">
        <title>The Global Catalogue of Microorganisms (GCM) 10K type strain sequencing project: providing services to taxonomists for standard genome sequencing and annotation.</title>
        <authorList>
            <consortium name="The Broad Institute Genomics Platform"/>
            <consortium name="The Broad Institute Genome Sequencing Center for Infectious Disease"/>
            <person name="Wu L."/>
            <person name="Ma J."/>
        </authorList>
    </citation>
    <scope>NUCLEOTIDE SEQUENCE [LARGE SCALE GENOMIC DNA]</scope>
    <source>
        <strain evidence="6">CGMCC 4.7241</strain>
    </source>
</reference>
<dbReference type="InterPro" id="IPR050679">
    <property type="entry name" value="Bact_HTH_transcr_reg"/>
</dbReference>
<dbReference type="InterPro" id="IPR028978">
    <property type="entry name" value="Chorismate_lyase_/UTRA_dom_sf"/>
</dbReference>
<comment type="caution">
    <text evidence="5">The sequence shown here is derived from an EMBL/GenBank/DDBJ whole genome shotgun (WGS) entry which is preliminary data.</text>
</comment>
<dbReference type="SMART" id="SM00345">
    <property type="entry name" value="HTH_GNTR"/>
    <property type="match status" value="1"/>
</dbReference>
<proteinExistence type="predicted"/>
<dbReference type="CDD" id="cd07377">
    <property type="entry name" value="WHTH_GntR"/>
    <property type="match status" value="1"/>
</dbReference>
<keyword evidence="2" id="KW-0238">DNA-binding</keyword>
<dbReference type="PRINTS" id="PR00035">
    <property type="entry name" value="HTHGNTR"/>
</dbReference>
<dbReference type="InterPro" id="IPR011663">
    <property type="entry name" value="UTRA"/>
</dbReference>
<dbReference type="InterPro" id="IPR000524">
    <property type="entry name" value="Tscrpt_reg_HTH_GntR"/>
</dbReference>
<dbReference type="PANTHER" id="PTHR44846">
    <property type="entry name" value="MANNOSYL-D-GLYCERATE TRANSPORT/METABOLISM SYSTEM REPRESSOR MNGR-RELATED"/>
    <property type="match status" value="1"/>
</dbReference>
<gene>
    <name evidence="5" type="ORF">ACFOUW_10440</name>
</gene>
<organism evidence="5 6">
    <name type="scientific">Tenggerimyces flavus</name>
    <dbReference type="NCBI Taxonomy" id="1708749"/>
    <lineage>
        <taxon>Bacteria</taxon>
        <taxon>Bacillati</taxon>
        <taxon>Actinomycetota</taxon>
        <taxon>Actinomycetes</taxon>
        <taxon>Propionibacteriales</taxon>
        <taxon>Nocardioidaceae</taxon>
        <taxon>Tenggerimyces</taxon>
    </lineage>
</organism>
<keyword evidence="3" id="KW-0804">Transcription</keyword>
<evidence type="ECO:0000256" key="3">
    <source>
        <dbReference type="ARBA" id="ARBA00023163"/>
    </source>
</evidence>
<evidence type="ECO:0000313" key="5">
    <source>
        <dbReference type="EMBL" id="MFC3761259.1"/>
    </source>
</evidence>
<dbReference type="Pfam" id="PF07702">
    <property type="entry name" value="UTRA"/>
    <property type="match status" value="1"/>
</dbReference>
<dbReference type="Gene3D" id="1.10.10.10">
    <property type="entry name" value="Winged helix-like DNA-binding domain superfamily/Winged helix DNA-binding domain"/>
    <property type="match status" value="1"/>
</dbReference>
<evidence type="ECO:0000313" key="6">
    <source>
        <dbReference type="Proteomes" id="UP001595699"/>
    </source>
</evidence>
<sequence length="250" mass="28013">MQSSPPGKVGEIRARLLSLVDNLPEGALLPSERELAAKWQVSRMTLRRAMDELVAEELLIRRQGSGTFTCRPKVVRRLVMTSFSDDMRRRGLTPGSTTLEFRRHRADRGLARRLRIPVGDMVLAFIRLRTADDVPMVVERTSLPDAYVPGLQPEDLNNSWYELLAVRYGVEVATGTSRLEPAMPDTRTAEWLGIPVTQPCLVFRTTVLDGRGRVFETGSAVYRGDRYTLTAELRPPRQVVRPNVGMGPTG</sequence>
<dbReference type="InterPro" id="IPR036390">
    <property type="entry name" value="WH_DNA-bd_sf"/>
</dbReference>
<evidence type="ECO:0000259" key="4">
    <source>
        <dbReference type="PROSITE" id="PS50949"/>
    </source>
</evidence>
<feature type="domain" description="HTH gntR-type" evidence="4">
    <location>
        <begin position="2"/>
        <end position="72"/>
    </location>
</feature>
<dbReference type="SMART" id="SM00866">
    <property type="entry name" value="UTRA"/>
    <property type="match status" value="1"/>
</dbReference>
<dbReference type="PROSITE" id="PS50949">
    <property type="entry name" value="HTH_GNTR"/>
    <property type="match status" value="1"/>
</dbReference>
<dbReference type="Pfam" id="PF00392">
    <property type="entry name" value="GntR"/>
    <property type="match status" value="1"/>
</dbReference>